<evidence type="ECO:0000313" key="1">
    <source>
        <dbReference type="EMBL" id="OJZ83217.1"/>
    </source>
</evidence>
<organism evidence="1 2">
    <name type="scientific">Aspergillus luchuensis (strain CBS 106.47)</name>
    <dbReference type="NCBI Taxonomy" id="1137211"/>
    <lineage>
        <taxon>Eukaryota</taxon>
        <taxon>Fungi</taxon>
        <taxon>Dikarya</taxon>
        <taxon>Ascomycota</taxon>
        <taxon>Pezizomycotina</taxon>
        <taxon>Eurotiomycetes</taxon>
        <taxon>Eurotiomycetidae</taxon>
        <taxon>Eurotiales</taxon>
        <taxon>Aspergillaceae</taxon>
        <taxon>Aspergillus</taxon>
        <taxon>Aspergillus subgen. Circumdati</taxon>
    </lineage>
</organism>
<accession>A0A1M3T8Y3</accession>
<name>A0A1M3T8Y3_ASPLC</name>
<evidence type="ECO:0008006" key="3">
    <source>
        <dbReference type="Google" id="ProtNLM"/>
    </source>
</evidence>
<proteinExistence type="predicted"/>
<gene>
    <name evidence="1" type="ORF">ASPFODRAFT_49861</name>
</gene>
<evidence type="ECO:0000313" key="2">
    <source>
        <dbReference type="Proteomes" id="UP000184063"/>
    </source>
</evidence>
<dbReference type="EMBL" id="KV878246">
    <property type="protein sequence ID" value="OJZ83217.1"/>
    <property type="molecule type" value="Genomic_DNA"/>
</dbReference>
<protein>
    <recommendedName>
        <fullName evidence="3">Exonuclease domain-containing protein</fullName>
    </recommendedName>
</protein>
<dbReference type="VEuPathDB" id="FungiDB:ASPFODRAFT_49861"/>
<sequence>MPKCCFMSCPRPQDALSKYCDTHSTALIEYVATHKSWLPTTVEWTPCPTPDTKIELQLLKDWHTHSPKDVWIVDFEFVTVGGTASPIPVQLAIRQIDGVLLLETNVDYCLSFDEFSENIGPLRTERYLVPQILQRCYGSGPRTNGLAPTEIRARIYDLGYDPGKTKILSWFSVQDMQCFQRILLQGNDVIVPKEGHQTCKNFQEVDLGMLCKRLLPHSWPSLKLVTVHGSIMAKQGQRVDSDLYHNASGDTAAVVDIVKELLSLV</sequence>
<reference evidence="2" key="1">
    <citation type="journal article" date="2017" name="Genome Biol.">
        <title>Comparative genomics reveals high biological diversity and specific adaptations in the industrially and medically important fungal genus Aspergillus.</title>
        <authorList>
            <person name="de Vries R.P."/>
            <person name="Riley R."/>
            <person name="Wiebenga A."/>
            <person name="Aguilar-Osorio G."/>
            <person name="Amillis S."/>
            <person name="Uchima C.A."/>
            <person name="Anderluh G."/>
            <person name="Asadollahi M."/>
            <person name="Askin M."/>
            <person name="Barry K."/>
            <person name="Battaglia E."/>
            <person name="Bayram O."/>
            <person name="Benocci T."/>
            <person name="Braus-Stromeyer S.A."/>
            <person name="Caldana C."/>
            <person name="Canovas D."/>
            <person name="Cerqueira G.C."/>
            <person name="Chen F."/>
            <person name="Chen W."/>
            <person name="Choi C."/>
            <person name="Clum A."/>
            <person name="Dos Santos R.A."/>
            <person name="Damasio A.R."/>
            <person name="Diallinas G."/>
            <person name="Emri T."/>
            <person name="Fekete E."/>
            <person name="Flipphi M."/>
            <person name="Freyberg S."/>
            <person name="Gallo A."/>
            <person name="Gournas C."/>
            <person name="Habgood R."/>
            <person name="Hainaut M."/>
            <person name="Harispe M.L."/>
            <person name="Henrissat B."/>
            <person name="Hilden K.S."/>
            <person name="Hope R."/>
            <person name="Hossain A."/>
            <person name="Karabika E."/>
            <person name="Karaffa L."/>
            <person name="Karanyi Z."/>
            <person name="Krasevec N."/>
            <person name="Kuo A."/>
            <person name="Kusch H."/>
            <person name="LaButti K."/>
            <person name="Lagendijk E.L."/>
            <person name="Lapidus A."/>
            <person name="Levasseur A."/>
            <person name="Lindquist E."/>
            <person name="Lipzen A."/>
            <person name="Logrieco A.F."/>
            <person name="MacCabe A."/>
            <person name="Maekelae M.R."/>
            <person name="Malavazi I."/>
            <person name="Melin P."/>
            <person name="Meyer V."/>
            <person name="Mielnichuk N."/>
            <person name="Miskei M."/>
            <person name="Molnar A.P."/>
            <person name="Mule G."/>
            <person name="Ngan C.Y."/>
            <person name="Orejas M."/>
            <person name="Orosz E."/>
            <person name="Ouedraogo J.P."/>
            <person name="Overkamp K.M."/>
            <person name="Park H.-S."/>
            <person name="Perrone G."/>
            <person name="Piumi F."/>
            <person name="Punt P.J."/>
            <person name="Ram A.F."/>
            <person name="Ramon A."/>
            <person name="Rauscher S."/>
            <person name="Record E."/>
            <person name="Riano-Pachon D.M."/>
            <person name="Robert V."/>
            <person name="Roehrig J."/>
            <person name="Ruller R."/>
            <person name="Salamov A."/>
            <person name="Salih N.S."/>
            <person name="Samson R.A."/>
            <person name="Sandor E."/>
            <person name="Sanguinetti M."/>
            <person name="Schuetze T."/>
            <person name="Sepcic K."/>
            <person name="Shelest E."/>
            <person name="Sherlock G."/>
            <person name="Sophianopoulou V."/>
            <person name="Squina F.M."/>
            <person name="Sun H."/>
            <person name="Susca A."/>
            <person name="Todd R.B."/>
            <person name="Tsang A."/>
            <person name="Unkles S.E."/>
            <person name="van de Wiele N."/>
            <person name="van Rossen-Uffink D."/>
            <person name="Oliveira J.V."/>
            <person name="Vesth T.C."/>
            <person name="Visser J."/>
            <person name="Yu J.-H."/>
            <person name="Zhou M."/>
            <person name="Andersen M.R."/>
            <person name="Archer D.B."/>
            <person name="Baker S.E."/>
            <person name="Benoit I."/>
            <person name="Brakhage A.A."/>
            <person name="Braus G.H."/>
            <person name="Fischer R."/>
            <person name="Frisvad J.C."/>
            <person name="Goldman G.H."/>
            <person name="Houbraken J."/>
            <person name="Oakley B."/>
            <person name="Pocsi I."/>
            <person name="Scazzocchio C."/>
            <person name="Seiboth B."/>
            <person name="vanKuyk P.A."/>
            <person name="Wortman J."/>
            <person name="Dyer P.S."/>
            <person name="Grigoriev I.V."/>
        </authorList>
    </citation>
    <scope>NUCLEOTIDE SEQUENCE [LARGE SCALE GENOMIC DNA]</scope>
    <source>
        <strain evidence="2">CBS 106.47</strain>
    </source>
</reference>
<dbReference type="Proteomes" id="UP000184063">
    <property type="component" value="Unassembled WGS sequence"/>
</dbReference>
<dbReference type="AlphaFoldDB" id="A0A1M3T8Y3"/>